<keyword evidence="2" id="KW-1185">Reference proteome</keyword>
<accession>A0A919T213</accession>
<dbReference type="RefSeq" id="WP_213002048.1">
    <property type="nucleotide sequence ID" value="NZ_BAAATW010000024.1"/>
</dbReference>
<organism evidence="1 2">
    <name type="scientific">Winogradskya consettensis</name>
    <dbReference type="NCBI Taxonomy" id="113560"/>
    <lineage>
        <taxon>Bacteria</taxon>
        <taxon>Bacillati</taxon>
        <taxon>Actinomycetota</taxon>
        <taxon>Actinomycetes</taxon>
        <taxon>Micromonosporales</taxon>
        <taxon>Micromonosporaceae</taxon>
        <taxon>Winogradskya</taxon>
    </lineage>
</organism>
<dbReference type="Proteomes" id="UP000680865">
    <property type="component" value="Unassembled WGS sequence"/>
</dbReference>
<protein>
    <submittedName>
        <fullName evidence="1">Uncharacterized protein</fullName>
    </submittedName>
</protein>
<dbReference type="AlphaFoldDB" id="A0A919T213"/>
<name>A0A919T213_9ACTN</name>
<reference evidence="1" key="1">
    <citation type="submission" date="2021-03" db="EMBL/GenBank/DDBJ databases">
        <title>Whole genome shotgun sequence of Actinoplanes consettensis NBRC 14913.</title>
        <authorList>
            <person name="Komaki H."/>
            <person name="Tamura T."/>
        </authorList>
    </citation>
    <scope>NUCLEOTIDE SEQUENCE</scope>
    <source>
        <strain evidence="1">NBRC 14913</strain>
    </source>
</reference>
<dbReference type="EMBL" id="BOQP01000046">
    <property type="protein sequence ID" value="GIM81420.1"/>
    <property type="molecule type" value="Genomic_DNA"/>
</dbReference>
<evidence type="ECO:0000313" key="1">
    <source>
        <dbReference type="EMBL" id="GIM81420.1"/>
    </source>
</evidence>
<sequence length="59" mass="6312">MVAAGLPERIAEMNAQAMQLFAQGDSDWSTEVVASILGRPARTFEQFVTDHAAAFGSGR</sequence>
<comment type="caution">
    <text evidence="1">The sequence shown here is derived from an EMBL/GenBank/DDBJ whole genome shotgun (WGS) entry which is preliminary data.</text>
</comment>
<evidence type="ECO:0000313" key="2">
    <source>
        <dbReference type="Proteomes" id="UP000680865"/>
    </source>
</evidence>
<proteinExistence type="predicted"/>
<gene>
    <name evidence="1" type="ORF">Aco04nite_76490</name>
</gene>